<keyword evidence="6 8" id="KW-1133">Transmembrane helix</keyword>
<dbReference type="GO" id="GO:0016763">
    <property type="term" value="F:pentosyltransferase activity"/>
    <property type="evidence" value="ECO:0007669"/>
    <property type="project" value="TreeGrafter"/>
</dbReference>
<keyword evidence="7 8" id="KW-0472">Membrane</keyword>
<keyword evidence="11" id="KW-1185">Reference proteome</keyword>
<dbReference type="OrthoDB" id="8933800at2"/>
<dbReference type="InterPro" id="IPR038731">
    <property type="entry name" value="RgtA/B/C-like"/>
</dbReference>
<feature type="transmembrane region" description="Helical" evidence="8">
    <location>
        <begin position="204"/>
        <end position="223"/>
    </location>
</feature>
<protein>
    <submittedName>
        <fullName evidence="10">Glycosyl transferase</fullName>
    </submittedName>
</protein>
<evidence type="ECO:0000256" key="4">
    <source>
        <dbReference type="ARBA" id="ARBA00022679"/>
    </source>
</evidence>
<dbReference type="KEGG" id="aon:DEH84_10585"/>
<evidence type="ECO:0000313" key="10">
    <source>
        <dbReference type="EMBL" id="AWI53823.1"/>
    </source>
</evidence>
<feature type="transmembrane region" description="Helical" evidence="8">
    <location>
        <begin position="304"/>
        <end position="324"/>
    </location>
</feature>
<dbReference type="AlphaFoldDB" id="A0A2U8FS01"/>
<feature type="transmembrane region" description="Helical" evidence="8">
    <location>
        <begin position="280"/>
        <end position="298"/>
    </location>
</feature>
<evidence type="ECO:0000256" key="7">
    <source>
        <dbReference type="ARBA" id="ARBA00023136"/>
    </source>
</evidence>
<feature type="transmembrane region" description="Helical" evidence="8">
    <location>
        <begin position="21"/>
        <end position="42"/>
    </location>
</feature>
<sequence length="516" mass="58046">MSVLPATRVDHARLGPDLVRWLWVVGLASVGFRAWLAAVLPMTGDEALFYWWARFPDYGYYDHPPMVAWWIMGTRALFGDAAWAIRLPMLVLPLGVGAAIWWAWAPADRTRAAWAVLLYWLMPINWLNALMTTDSPLILFAAWSVAALVRAERQSASGRMAWGMYAFSGVAIGLAFLSKYFAVLLGLAYLVYFAGWARGRWRGLLLLVLCGVPAALVNLMWNLDHCWTNIMFNVFNRNEDADFGWDKPLGYLLTLVYLVSPVWLWYAWRARAALRGALRGQALLACVALVPLALFALMSGRKVIGLHWLLAFLPFVTVLLTWRLPAVRLAGVRRGLVMFLGLHVAVVVALSQTSLTQWQQFKHYKRIVEAVRAPELVQQVAAPGVVLMGHAYSAASIYGYAAGQHVPVFGLGSVHARQDDLVVNYSRFDGRTIRVLRTSAPAPGEYEPYFHTVRAWQVVQDGQPFHVIEGQGFRFDVYREQVLNEVNRRYYAFPAWLPVRGCVFCERLCGAARCAP</sequence>
<feature type="transmembrane region" description="Helical" evidence="8">
    <location>
        <begin position="116"/>
        <end position="145"/>
    </location>
</feature>
<evidence type="ECO:0000256" key="2">
    <source>
        <dbReference type="ARBA" id="ARBA00022475"/>
    </source>
</evidence>
<keyword evidence="4 10" id="KW-0808">Transferase</keyword>
<evidence type="ECO:0000256" key="8">
    <source>
        <dbReference type="SAM" id="Phobius"/>
    </source>
</evidence>
<evidence type="ECO:0000256" key="3">
    <source>
        <dbReference type="ARBA" id="ARBA00022676"/>
    </source>
</evidence>
<feature type="transmembrane region" description="Helical" evidence="8">
    <location>
        <begin position="165"/>
        <end position="192"/>
    </location>
</feature>
<proteinExistence type="predicted"/>
<evidence type="ECO:0000256" key="5">
    <source>
        <dbReference type="ARBA" id="ARBA00022692"/>
    </source>
</evidence>
<dbReference type="GO" id="GO:0009103">
    <property type="term" value="P:lipopolysaccharide biosynthetic process"/>
    <property type="evidence" value="ECO:0007669"/>
    <property type="project" value="UniProtKB-ARBA"/>
</dbReference>
<dbReference type="GO" id="GO:0005886">
    <property type="term" value="C:plasma membrane"/>
    <property type="evidence" value="ECO:0007669"/>
    <property type="project" value="UniProtKB-SubCell"/>
</dbReference>
<dbReference type="RefSeq" id="WP_109036820.1">
    <property type="nucleotide sequence ID" value="NZ_CP029210.1"/>
</dbReference>
<evidence type="ECO:0000256" key="6">
    <source>
        <dbReference type="ARBA" id="ARBA00022989"/>
    </source>
</evidence>
<dbReference type="PANTHER" id="PTHR33908:SF11">
    <property type="entry name" value="MEMBRANE PROTEIN"/>
    <property type="match status" value="1"/>
</dbReference>
<dbReference type="EMBL" id="CP029210">
    <property type="protein sequence ID" value="AWI53823.1"/>
    <property type="molecule type" value="Genomic_DNA"/>
</dbReference>
<reference evidence="10 11" key="1">
    <citation type="submission" date="2018-05" db="EMBL/GenBank/DDBJ databases">
        <title>complete genome sequence of Aquabacterium olei NBRC 110486.</title>
        <authorList>
            <person name="Tang B."/>
            <person name="Chang J."/>
            <person name="Zhang L."/>
            <person name="Yang H."/>
        </authorList>
    </citation>
    <scope>NUCLEOTIDE SEQUENCE [LARGE SCALE GENOMIC DNA]</scope>
    <source>
        <strain evidence="10 11">NBRC 110486</strain>
    </source>
</reference>
<dbReference type="Pfam" id="PF13231">
    <property type="entry name" value="PMT_2"/>
    <property type="match status" value="1"/>
</dbReference>
<gene>
    <name evidence="10" type="ORF">DEH84_10585</name>
</gene>
<accession>A0A2U8FS01</accession>
<feature type="transmembrane region" description="Helical" evidence="8">
    <location>
        <begin position="83"/>
        <end position="104"/>
    </location>
</feature>
<keyword evidence="2" id="KW-1003">Cell membrane</keyword>
<comment type="subcellular location">
    <subcellularLocation>
        <location evidence="1">Cell membrane</location>
        <topology evidence="1">Multi-pass membrane protein</topology>
    </subcellularLocation>
</comment>
<keyword evidence="3" id="KW-0328">Glycosyltransferase</keyword>
<dbReference type="InterPro" id="IPR050297">
    <property type="entry name" value="LipidA_mod_glycosyltrf_83"/>
</dbReference>
<feature type="domain" description="Glycosyltransferase RgtA/B/C/D-like" evidence="9">
    <location>
        <begin position="62"/>
        <end position="221"/>
    </location>
</feature>
<feature type="transmembrane region" description="Helical" evidence="8">
    <location>
        <begin position="336"/>
        <end position="355"/>
    </location>
</feature>
<evidence type="ECO:0000313" key="11">
    <source>
        <dbReference type="Proteomes" id="UP000244892"/>
    </source>
</evidence>
<keyword evidence="5 8" id="KW-0812">Transmembrane</keyword>
<evidence type="ECO:0000259" key="9">
    <source>
        <dbReference type="Pfam" id="PF13231"/>
    </source>
</evidence>
<organism evidence="10 11">
    <name type="scientific">Aquabacterium olei</name>
    <dbReference type="NCBI Taxonomy" id="1296669"/>
    <lineage>
        <taxon>Bacteria</taxon>
        <taxon>Pseudomonadati</taxon>
        <taxon>Pseudomonadota</taxon>
        <taxon>Betaproteobacteria</taxon>
        <taxon>Burkholderiales</taxon>
        <taxon>Aquabacterium</taxon>
    </lineage>
</organism>
<feature type="transmembrane region" description="Helical" evidence="8">
    <location>
        <begin position="249"/>
        <end position="268"/>
    </location>
</feature>
<dbReference type="Proteomes" id="UP000244892">
    <property type="component" value="Chromosome"/>
</dbReference>
<name>A0A2U8FS01_9BURK</name>
<evidence type="ECO:0000256" key="1">
    <source>
        <dbReference type="ARBA" id="ARBA00004651"/>
    </source>
</evidence>
<dbReference type="PANTHER" id="PTHR33908">
    <property type="entry name" value="MANNOSYLTRANSFERASE YKCB-RELATED"/>
    <property type="match status" value="1"/>
</dbReference>